<dbReference type="OrthoDB" id="6428749at2759"/>
<dbReference type="InterPro" id="IPR020556">
    <property type="entry name" value="Amidase_CS"/>
</dbReference>
<dbReference type="EMBL" id="KV453926">
    <property type="protein sequence ID" value="ODV75120.1"/>
    <property type="molecule type" value="Genomic_DNA"/>
</dbReference>
<dbReference type="Proteomes" id="UP000094389">
    <property type="component" value="Unassembled WGS sequence"/>
</dbReference>
<feature type="active site" description="Charge relay system" evidence="5">
    <location>
        <position position="126"/>
    </location>
</feature>
<feature type="active site" description="Charge relay system" evidence="5">
    <location>
        <position position="202"/>
    </location>
</feature>
<feature type="active site" description="Acyl-ester intermediate" evidence="5">
    <location>
        <position position="226"/>
    </location>
</feature>
<keyword evidence="4" id="KW-0378">Hydrolase</keyword>
<dbReference type="InterPro" id="IPR023631">
    <property type="entry name" value="Amidase_dom"/>
</dbReference>
<dbReference type="SUPFAM" id="SSF75304">
    <property type="entry name" value="Amidase signature (AS) enzymes"/>
    <property type="match status" value="1"/>
</dbReference>
<gene>
    <name evidence="7" type="ORF">CYBJADRAFT_171059</name>
</gene>
<dbReference type="InterPro" id="IPR036928">
    <property type="entry name" value="AS_sf"/>
</dbReference>
<evidence type="ECO:0000313" key="7">
    <source>
        <dbReference type="EMBL" id="ODV75120.1"/>
    </source>
</evidence>
<dbReference type="OMA" id="REWIIDE"/>
<reference evidence="7 8" key="1">
    <citation type="journal article" date="2016" name="Proc. Natl. Acad. Sci. U.S.A.">
        <title>Comparative genomics of biotechnologically important yeasts.</title>
        <authorList>
            <person name="Riley R."/>
            <person name="Haridas S."/>
            <person name="Wolfe K.H."/>
            <person name="Lopes M.R."/>
            <person name="Hittinger C.T."/>
            <person name="Goeker M."/>
            <person name="Salamov A.A."/>
            <person name="Wisecaver J.H."/>
            <person name="Long T.M."/>
            <person name="Calvey C.H."/>
            <person name="Aerts A.L."/>
            <person name="Barry K.W."/>
            <person name="Choi C."/>
            <person name="Clum A."/>
            <person name="Coughlan A.Y."/>
            <person name="Deshpande S."/>
            <person name="Douglass A.P."/>
            <person name="Hanson S.J."/>
            <person name="Klenk H.-P."/>
            <person name="LaButti K.M."/>
            <person name="Lapidus A."/>
            <person name="Lindquist E.A."/>
            <person name="Lipzen A.M."/>
            <person name="Meier-Kolthoff J.P."/>
            <person name="Ohm R.A."/>
            <person name="Otillar R.P."/>
            <person name="Pangilinan J.L."/>
            <person name="Peng Y."/>
            <person name="Rokas A."/>
            <person name="Rosa C.A."/>
            <person name="Scheuner C."/>
            <person name="Sibirny A.A."/>
            <person name="Slot J.C."/>
            <person name="Stielow J.B."/>
            <person name="Sun H."/>
            <person name="Kurtzman C.P."/>
            <person name="Blackwell M."/>
            <person name="Grigoriev I.V."/>
            <person name="Jeffries T.W."/>
        </authorList>
    </citation>
    <scope>NUCLEOTIDE SEQUENCE [LARGE SCALE GENOMIC DNA]</scope>
    <source>
        <strain evidence="8">ATCC 18201 / CBS 1600 / BCRC 20928 / JCM 3617 / NBRC 0987 / NRRL Y-1542</strain>
    </source>
</reference>
<evidence type="ECO:0000259" key="6">
    <source>
        <dbReference type="Pfam" id="PF01425"/>
    </source>
</evidence>
<evidence type="ECO:0000256" key="5">
    <source>
        <dbReference type="PIRSR" id="PIRSR001221-1"/>
    </source>
</evidence>
<dbReference type="PROSITE" id="PS00571">
    <property type="entry name" value="AMIDASES"/>
    <property type="match status" value="1"/>
</dbReference>
<protein>
    <recommendedName>
        <fullName evidence="3">amidase</fullName>
        <ecNumber evidence="3">3.5.1.4</ecNumber>
    </recommendedName>
</protein>
<dbReference type="GO" id="GO:0004040">
    <property type="term" value="F:amidase activity"/>
    <property type="evidence" value="ECO:0007669"/>
    <property type="project" value="UniProtKB-EC"/>
</dbReference>
<keyword evidence="8" id="KW-1185">Reference proteome</keyword>
<comment type="catalytic activity">
    <reaction evidence="1">
        <text>a monocarboxylic acid amide + H2O = a monocarboxylate + NH4(+)</text>
        <dbReference type="Rhea" id="RHEA:12020"/>
        <dbReference type="ChEBI" id="CHEBI:15377"/>
        <dbReference type="ChEBI" id="CHEBI:28938"/>
        <dbReference type="ChEBI" id="CHEBI:35757"/>
        <dbReference type="ChEBI" id="CHEBI:83628"/>
        <dbReference type="EC" id="3.5.1.4"/>
    </reaction>
</comment>
<feature type="domain" description="Amidase" evidence="6">
    <location>
        <begin position="71"/>
        <end position="502"/>
    </location>
</feature>
<dbReference type="STRING" id="983966.A0A1E4S6L7"/>
<sequence length="514" mass="55867">MSWEDLCNEARAKRYSLIPREWIIDESEQVPTNVVSIPGKYLSENEVEITQASTATILHNIHRGQWSAYCVVSAFCHRAAIAQQLVNCLSEILFEEALSRAKQLDAILANTGKVVGPLHGLPFSLKDEFDLIDVRTTLCLVSKANDDPSSVSSPNIQILVDQGAIPIAKTTTPTAVYNIETASNLFGQTLNPYNTNFSSGGSSGGESALLALRGSPLGVGSDLGGSIRQPASVTGIYGLRMTTQRTSHLCLQSPVLGIESLKPTNGPMANDVFSLELYAKAMANEAWKHDINAVNKPWEIFDSKGHFKFGYVMDAGPVQLTPPVKRAMLTLVQKLQAAGLECVPFDTAIIEEIAAYAAFMESSGNKRVIEECLKSGEPVKALSSWQAARDIPTSEMWVAQSERTKSINRFWKLWQSSGLDGLIMPVSPHAGFKFGEFKDVCYSPFANVVDFPACTFPVLTSDRSIDVADDSSTSPCYEPAESDGVPVGVQVLGPRLEEEKVLAMVTVLHDMLSK</sequence>
<dbReference type="PIRSF" id="PIRSF001221">
    <property type="entry name" value="Amidase_fungi"/>
    <property type="match status" value="1"/>
</dbReference>
<evidence type="ECO:0000256" key="4">
    <source>
        <dbReference type="ARBA" id="ARBA00022801"/>
    </source>
</evidence>
<dbReference type="AlphaFoldDB" id="A0A1E4S6L7"/>
<accession>A0A1E4S6L7</accession>
<organism evidence="7 8">
    <name type="scientific">Cyberlindnera jadinii (strain ATCC 18201 / CBS 1600 / BCRC 20928 / JCM 3617 / NBRC 0987 / NRRL Y-1542)</name>
    <name type="common">Torula yeast</name>
    <name type="synonym">Candida utilis</name>
    <dbReference type="NCBI Taxonomy" id="983966"/>
    <lineage>
        <taxon>Eukaryota</taxon>
        <taxon>Fungi</taxon>
        <taxon>Dikarya</taxon>
        <taxon>Ascomycota</taxon>
        <taxon>Saccharomycotina</taxon>
        <taxon>Saccharomycetes</taxon>
        <taxon>Phaffomycetales</taxon>
        <taxon>Phaffomycetaceae</taxon>
        <taxon>Cyberlindnera</taxon>
    </lineage>
</organism>
<evidence type="ECO:0000256" key="2">
    <source>
        <dbReference type="ARBA" id="ARBA00009199"/>
    </source>
</evidence>
<evidence type="ECO:0000313" key="8">
    <source>
        <dbReference type="Proteomes" id="UP000094389"/>
    </source>
</evidence>
<proteinExistence type="inferred from homology"/>
<evidence type="ECO:0000256" key="1">
    <source>
        <dbReference type="ARBA" id="ARBA00001311"/>
    </source>
</evidence>
<dbReference type="GeneID" id="30990577"/>
<dbReference type="Gene3D" id="3.90.1300.10">
    <property type="entry name" value="Amidase signature (AS) domain"/>
    <property type="match status" value="1"/>
</dbReference>
<dbReference type="PANTHER" id="PTHR46072">
    <property type="entry name" value="AMIDASE-RELATED-RELATED"/>
    <property type="match status" value="1"/>
</dbReference>
<evidence type="ECO:0000256" key="3">
    <source>
        <dbReference type="ARBA" id="ARBA00012922"/>
    </source>
</evidence>
<dbReference type="PANTHER" id="PTHR46072:SF11">
    <property type="entry name" value="AMIDASE-RELATED"/>
    <property type="match status" value="1"/>
</dbReference>
<name>A0A1E4S6L7_CYBJN</name>
<comment type="similarity">
    <text evidence="2">Belongs to the amidase family.</text>
</comment>
<dbReference type="Pfam" id="PF01425">
    <property type="entry name" value="Amidase"/>
    <property type="match status" value="1"/>
</dbReference>
<dbReference type="RefSeq" id="XP_020072159.1">
    <property type="nucleotide sequence ID" value="XM_020216181.1"/>
</dbReference>
<dbReference type="EC" id="3.5.1.4" evidence="3"/>